<dbReference type="AlphaFoldDB" id="A0A0E2LSA7"/>
<evidence type="ECO:0000313" key="1">
    <source>
        <dbReference type="EMBL" id="ERJ68258.1"/>
    </source>
</evidence>
<organism evidence="1 2">
    <name type="scientific">Porphyromonas gingivalis F0570</name>
    <dbReference type="NCBI Taxonomy" id="1227271"/>
    <lineage>
        <taxon>Bacteria</taxon>
        <taxon>Pseudomonadati</taxon>
        <taxon>Bacteroidota</taxon>
        <taxon>Bacteroidia</taxon>
        <taxon>Bacteroidales</taxon>
        <taxon>Porphyromonadaceae</taxon>
        <taxon>Porphyromonas</taxon>
    </lineage>
</organism>
<dbReference type="EMBL" id="AWUW01000028">
    <property type="protein sequence ID" value="ERJ68258.1"/>
    <property type="molecule type" value="Genomic_DNA"/>
</dbReference>
<evidence type="ECO:0000313" key="2">
    <source>
        <dbReference type="Proteomes" id="UP000016630"/>
    </source>
</evidence>
<dbReference type="Proteomes" id="UP000016630">
    <property type="component" value="Unassembled WGS sequence"/>
</dbReference>
<protein>
    <submittedName>
        <fullName evidence="1">Uncharacterized protein</fullName>
    </submittedName>
</protein>
<name>A0A0E2LSA7_PORGN</name>
<sequence length="53" mass="6330">MLLYFPLYGRLYPFGSCDNSNSNPLILLRYSERYCKCLSTITQNTREKSFQQR</sequence>
<comment type="caution">
    <text evidence="1">The sequence shown here is derived from an EMBL/GenBank/DDBJ whole genome shotgun (WGS) entry which is preliminary data.</text>
</comment>
<feature type="non-terminal residue" evidence="1">
    <location>
        <position position="53"/>
    </location>
</feature>
<gene>
    <name evidence="1" type="ORF">HMPREF1555_00493</name>
</gene>
<dbReference type="HOGENOM" id="CLU_3073406_0_0_10"/>
<accession>A0A0E2LSA7</accession>
<proteinExistence type="predicted"/>
<reference evidence="1 2" key="1">
    <citation type="submission" date="2013-06" db="EMBL/GenBank/DDBJ databases">
        <authorList>
            <person name="Weinstock G."/>
            <person name="Sodergren E."/>
            <person name="Lobos E.A."/>
            <person name="Fulton L."/>
            <person name="Fulton R."/>
            <person name="Courtney L."/>
            <person name="Fronick C."/>
            <person name="O'Laughlin M."/>
            <person name="Godfrey J."/>
            <person name="Wilson R.M."/>
            <person name="Miner T."/>
            <person name="Farmer C."/>
            <person name="Delehaunty K."/>
            <person name="Cordes M."/>
            <person name="Minx P."/>
            <person name="Tomlinson C."/>
            <person name="Chen J."/>
            <person name="Wollam A."/>
            <person name="Pepin K.H."/>
            <person name="Bhonagiri V."/>
            <person name="Zhang X."/>
            <person name="Warren W."/>
            <person name="Mitreva M."/>
            <person name="Mardis E.R."/>
            <person name="Wilson R.K."/>
        </authorList>
    </citation>
    <scope>NUCLEOTIDE SEQUENCE [LARGE SCALE GENOMIC DNA]</scope>
    <source>
        <strain evidence="1 2">F0570</strain>
    </source>
</reference>